<protein>
    <recommendedName>
        <fullName evidence="3">Cyclase</fullName>
    </recommendedName>
</protein>
<accession>A0AAW4PBQ4</accession>
<dbReference type="InterPro" id="IPR011008">
    <property type="entry name" value="Dimeric_a/b-barrel"/>
</dbReference>
<comment type="caution">
    <text evidence="1">The sequence shown here is derived from an EMBL/GenBank/DDBJ whole genome shotgun (WGS) entry which is preliminary data.</text>
</comment>
<dbReference type="Gene3D" id="3.30.70.100">
    <property type="match status" value="1"/>
</dbReference>
<dbReference type="EMBL" id="RKLT01000002">
    <property type="protein sequence ID" value="MBX0294702.1"/>
    <property type="molecule type" value="Genomic_DNA"/>
</dbReference>
<reference evidence="1 2" key="1">
    <citation type="submission" date="2021-06" db="EMBL/GenBank/DDBJ databases">
        <title>Halomicroarcula sp. a new haloarchaeum isolated from saline soil.</title>
        <authorList>
            <person name="Duran-Viseras A."/>
            <person name="Sanchez-Porro C."/>
            <person name="Ventosa A."/>
        </authorList>
    </citation>
    <scope>NUCLEOTIDE SEQUENCE [LARGE SCALE GENOMIC DNA]</scope>
    <source>
        <strain evidence="1 2">F27</strain>
    </source>
</reference>
<dbReference type="Proteomes" id="UP001430455">
    <property type="component" value="Unassembled WGS sequence"/>
</dbReference>
<dbReference type="SUPFAM" id="SSF54909">
    <property type="entry name" value="Dimeric alpha+beta barrel"/>
    <property type="match status" value="1"/>
</dbReference>
<proteinExistence type="predicted"/>
<name>A0AAW4PBQ4_9EURY</name>
<organism evidence="1 2">
    <name type="scientific">Haloarcula nitratireducens</name>
    <dbReference type="NCBI Taxonomy" id="2487749"/>
    <lineage>
        <taxon>Archaea</taxon>
        <taxon>Methanobacteriati</taxon>
        <taxon>Methanobacteriota</taxon>
        <taxon>Stenosarchaea group</taxon>
        <taxon>Halobacteria</taxon>
        <taxon>Halobacteriales</taxon>
        <taxon>Haloarculaceae</taxon>
        <taxon>Haloarcula</taxon>
    </lineage>
</organism>
<dbReference type="RefSeq" id="WP_220579376.1">
    <property type="nucleotide sequence ID" value="NZ_RKLT01000002.1"/>
</dbReference>
<keyword evidence="2" id="KW-1185">Reference proteome</keyword>
<evidence type="ECO:0000313" key="2">
    <source>
        <dbReference type="Proteomes" id="UP001430455"/>
    </source>
</evidence>
<evidence type="ECO:0008006" key="3">
    <source>
        <dbReference type="Google" id="ProtNLM"/>
    </source>
</evidence>
<evidence type="ECO:0000313" key="1">
    <source>
        <dbReference type="EMBL" id="MBX0294702.1"/>
    </source>
</evidence>
<dbReference type="AlphaFoldDB" id="A0AAW4PBQ4"/>
<gene>
    <name evidence="1" type="ORF">EGH23_07395</name>
</gene>
<sequence length="99" mass="11387">MAYILVRHGVESFDEWKRRFDDHDDVRVESGQQSYQLYRTDSDPSDVVMMFEFDTMANARSFAESDDQREKMAEAGVQGEPEIEYLEQITAKTGTPPSA</sequence>